<feature type="compositionally biased region" description="Polar residues" evidence="1">
    <location>
        <begin position="133"/>
        <end position="145"/>
    </location>
</feature>
<name>A0A365L6L5_9BACL</name>
<feature type="chain" id="PRO_5016669532" description="YtxH domain-containing protein" evidence="2">
    <location>
        <begin position="27"/>
        <end position="179"/>
    </location>
</feature>
<accession>A0A365L6L5</accession>
<reference evidence="3 4" key="1">
    <citation type="submission" date="2018-06" db="EMBL/GenBank/DDBJ databases">
        <title>The draft genome sequences of strains SCU63 and S1.</title>
        <authorList>
            <person name="Gan L."/>
        </authorList>
    </citation>
    <scope>NUCLEOTIDE SEQUENCE [LARGE SCALE GENOMIC DNA]</scope>
    <source>
        <strain evidence="3 4">SCU63</strain>
    </source>
</reference>
<dbReference type="RefSeq" id="WP_112221449.1">
    <property type="nucleotide sequence ID" value="NZ_CP047673.1"/>
</dbReference>
<proteinExistence type="predicted"/>
<feature type="compositionally biased region" description="Polar residues" evidence="1">
    <location>
        <begin position="32"/>
        <end position="48"/>
    </location>
</feature>
<keyword evidence="4" id="KW-1185">Reference proteome</keyword>
<comment type="caution">
    <text evidence="3">The sequence shown here is derived from an EMBL/GenBank/DDBJ whole genome shotgun (WGS) entry which is preliminary data.</text>
</comment>
<evidence type="ECO:0000256" key="2">
    <source>
        <dbReference type="SAM" id="SignalP"/>
    </source>
</evidence>
<organism evidence="3 4">
    <name type="scientific">Planococcus halotolerans</name>
    <dbReference type="NCBI Taxonomy" id="2233542"/>
    <lineage>
        <taxon>Bacteria</taxon>
        <taxon>Bacillati</taxon>
        <taxon>Bacillota</taxon>
        <taxon>Bacilli</taxon>
        <taxon>Bacillales</taxon>
        <taxon>Caryophanaceae</taxon>
        <taxon>Planococcus</taxon>
    </lineage>
</organism>
<protein>
    <recommendedName>
        <fullName evidence="5">YtxH domain-containing protein</fullName>
    </recommendedName>
</protein>
<feature type="compositionally biased region" description="Low complexity" evidence="1">
    <location>
        <begin position="113"/>
        <end position="127"/>
    </location>
</feature>
<evidence type="ECO:0008006" key="5">
    <source>
        <dbReference type="Google" id="ProtNLM"/>
    </source>
</evidence>
<feature type="signal peptide" evidence="2">
    <location>
        <begin position="1"/>
        <end position="26"/>
    </location>
</feature>
<sequence length="179" mass="18691">MAKRSGGMFGKLVLLGIGAAIGSAMAQKKVDSNGTSTNSEGSAQSGNMKENVKKGLERFNEQSGGMVDKAKPYVSKAVESVKSAIDSQQKMMDEEKDMLDKADKTLQDEVGEKSQGGSESSTGSGSSDKNESGKTGSPFNESSPSGGAFGGSTEYTDSLKKGIDEETSKKDKSDTTFDK</sequence>
<feature type="compositionally biased region" description="Basic and acidic residues" evidence="1">
    <location>
        <begin position="157"/>
        <end position="179"/>
    </location>
</feature>
<feature type="compositionally biased region" description="Basic and acidic residues" evidence="1">
    <location>
        <begin position="50"/>
        <end position="60"/>
    </location>
</feature>
<feature type="compositionally biased region" description="Basic and acidic residues" evidence="1">
    <location>
        <begin position="98"/>
        <end position="112"/>
    </location>
</feature>
<evidence type="ECO:0000256" key="1">
    <source>
        <dbReference type="SAM" id="MobiDB-lite"/>
    </source>
</evidence>
<feature type="region of interest" description="Disordered" evidence="1">
    <location>
        <begin position="26"/>
        <end position="179"/>
    </location>
</feature>
<dbReference type="Proteomes" id="UP000251002">
    <property type="component" value="Unassembled WGS sequence"/>
</dbReference>
<dbReference type="EMBL" id="QLZR01000001">
    <property type="protein sequence ID" value="RAZ81025.1"/>
    <property type="molecule type" value="Genomic_DNA"/>
</dbReference>
<gene>
    <name evidence="3" type="ORF">DP120_01690</name>
</gene>
<evidence type="ECO:0000313" key="4">
    <source>
        <dbReference type="Proteomes" id="UP000251002"/>
    </source>
</evidence>
<dbReference type="AlphaFoldDB" id="A0A365L6L5"/>
<keyword evidence="2" id="KW-0732">Signal</keyword>
<evidence type="ECO:0000313" key="3">
    <source>
        <dbReference type="EMBL" id="RAZ81025.1"/>
    </source>
</evidence>